<keyword evidence="3" id="KW-0963">Cytoplasm</keyword>
<evidence type="ECO:0000256" key="4">
    <source>
        <dbReference type="ARBA" id="ARBA00023186"/>
    </source>
</evidence>
<comment type="caution">
    <text evidence="5">The sequence shown here is derived from an EMBL/GenBank/DDBJ whole genome shotgun (WGS) entry which is preliminary data.</text>
</comment>
<dbReference type="InterPro" id="IPR025734">
    <property type="entry name" value="EspG"/>
</dbReference>
<dbReference type="Proteomes" id="UP001500603">
    <property type="component" value="Unassembled WGS sequence"/>
</dbReference>
<evidence type="ECO:0000313" key="6">
    <source>
        <dbReference type="Proteomes" id="UP001500603"/>
    </source>
</evidence>
<name>A0ABP9JV02_9NOCA</name>
<evidence type="ECO:0000256" key="1">
    <source>
        <dbReference type="ARBA" id="ARBA00004496"/>
    </source>
</evidence>
<dbReference type="EMBL" id="BAABJM010000001">
    <property type="protein sequence ID" value="GAA5042652.1"/>
    <property type="molecule type" value="Genomic_DNA"/>
</dbReference>
<organism evidence="5 6">
    <name type="scientific">Nocardia callitridis</name>
    <dbReference type="NCBI Taxonomy" id="648753"/>
    <lineage>
        <taxon>Bacteria</taxon>
        <taxon>Bacillati</taxon>
        <taxon>Actinomycetota</taxon>
        <taxon>Actinomycetes</taxon>
        <taxon>Mycobacteriales</taxon>
        <taxon>Nocardiaceae</taxon>
        <taxon>Nocardia</taxon>
    </lineage>
</organism>
<dbReference type="RefSeq" id="WP_345493165.1">
    <property type="nucleotide sequence ID" value="NZ_BAABJM010000001.1"/>
</dbReference>
<evidence type="ECO:0000256" key="3">
    <source>
        <dbReference type="ARBA" id="ARBA00022490"/>
    </source>
</evidence>
<keyword evidence="4" id="KW-0143">Chaperone</keyword>
<dbReference type="Pfam" id="PF14011">
    <property type="entry name" value="ESX-1_EspG"/>
    <property type="match status" value="1"/>
</dbReference>
<comment type="subcellular location">
    <subcellularLocation>
        <location evidence="1">Cytoplasm</location>
    </subcellularLocation>
</comment>
<protein>
    <submittedName>
        <fullName evidence="5">ESX secretion-associated protein EspG</fullName>
    </submittedName>
</protein>
<sequence>MTTAQWTLSAEQFAAAWFGTGLDRLPYPFRFTSRFHSRNEYQEFHRQFAADLAAEHRRPLRRAISVLAQPDWRIELLGYRSADGGSELRAIGCGTRAGSAIIAEQRPAPDGGKVRLRRCRVDQLTTELARLLPDTPPGDTGEKRFLLEDLNDERPDPFQNAPSREVKQRYRRFWSQPHDTRGTITVLPGPRNATPPRTGRLRWIDTPDGRYCEAPANRALMIRPATTADIIRYVDESTARAKLRLDA</sequence>
<comment type="similarity">
    <text evidence="2">Belongs to the EspG family.</text>
</comment>
<proteinExistence type="inferred from homology"/>
<keyword evidence="6" id="KW-1185">Reference proteome</keyword>
<reference evidence="6" key="1">
    <citation type="journal article" date="2019" name="Int. J. Syst. Evol. Microbiol.">
        <title>The Global Catalogue of Microorganisms (GCM) 10K type strain sequencing project: providing services to taxonomists for standard genome sequencing and annotation.</title>
        <authorList>
            <consortium name="The Broad Institute Genomics Platform"/>
            <consortium name="The Broad Institute Genome Sequencing Center for Infectious Disease"/>
            <person name="Wu L."/>
            <person name="Ma J."/>
        </authorList>
    </citation>
    <scope>NUCLEOTIDE SEQUENCE [LARGE SCALE GENOMIC DNA]</scope>
    <source>
        <strain evidence="6">JCM 18298</strain>
    </source>
</reference>
<gene>
    <name evidence="5" type="ORF">GCM10023318_03200</name>
</gene>
<evidence type="ECO:0000313" key="5">
    <source>
        <dbReference type="EMBL" id="GAA5042652.1"/>
    </source>
</evidence>
<evidence type="ECO:0000256" key="2">
    <source>
        <dbReference type="ARBA" id="ARBA00006411"/>
    </source>
</evidence>
<accession>A0ABP9JV02</accession>